<dbReference type="InterPro" id="IPR036217">
    <property type="entry name" value="MethylDNA_cys_MeTrfase_DNAb"/>
</dbReference>
<dbReference type="GO" id="GO:0032259">
    <property type="term" value="P:methylation"/>
    <property type="evidence" value="ECO:0007669"/>
    <property type="project" value="UniProtKB-KW"/>
</dbReference>
<accession>A0ABQ6DYQ0</accession>
<protein>
    <submittedName>
        <fullName evidence="3">O6-methylguanine-DNA methyltransferase</fullName>
    </submittedName>
</protein>
<sequence length="99" mass="11347">MTQFEQSLYNILAVIPKGKLCSYGQLAKQCGYPNHARHVGKTLSKLPKDTKLPWFRVINAQGKISLTGDSFLRQKERLATEGIEVNEQGKIVNFRHYLW</sequence>
<evidence type="ECO:0000256" key="1">
    <source>
        <dbReference type="ARBA" id="ARBA00022763"/>
    </source>
</evidence>
<dbReference type="CDD" id="cd06445">
    <property type="entry name" value="ATase"/>
    <property type="match status" value="1"/>
</dbReference>
<dbReference type="InterPro" id="IPR036388">
    <property type="entry name" value="WH-like_DNA-bd_sf"/>
</dbReference>
<evidence type="ECO:0000259" key="2">
    <source>
        <dbReference type="Pfam" id="PF01035"/>
    </source>
</evidence>
<dbReference type="InterPro" id="IPR014048">
    <property type="entry name" value="MethylDNA_cys_MeTrfase_DNA-bd"/>
</dbReference>
<gene>
    <name evidence="3" type="ORF">GCM10007916_13400</name>
</gene>
<dbReference type="Gene3D" id="1.10.10.10">
    <property type="entry name" value="Winged helix-like DNA-binding domain superfamily/Winged helix DNA-binding domain"/>
    <property type="match status" value="1"/>
</dbReference>
<dbReference type="InterPro" id="IPR052520">
    <property type="entry name" value="ATL_DNA_repair"/>
</dbReference>
<evidence type="ECO:0000313" key="3">
    <source>
        <dbReference type="EMBL" id="GLS90273.1"/>
    </source>
</evidence>
<reference evidence="4" key="1">
    <citation type="journal article" date="2019" name="Int. J. Syst. Evol. Microbiol.">
        <title>The Global Catalogue of Microorganisms (GCM) 10K type strain sequencing project: providing services to taxonomists for standard genome sequencing and annotation.</title>
        <authorList>
            <consortium name="The Broad Institute Genomics Platform"/>
            <consortium name="The Broad Institute Genome Sequencing Center for Infectious Disease"/>
            <person name="Wu L."/>
            <person name="Ma J."/>
        </authorList>
    </citation>
    <scope>NUCLEOTIDE SEQUENCE [LARGE SCALE GENOMIC DNA]</scope>
    <source>
        <strain evidence="4">NBRC 103166</strain>
    </source>
</reference>
<dbReference type="Pfam" id="PF01035">
    <property type="entry name" value="DNA_binding_1"/>
    <property type="match status" value="1"/>
</dbReference>
<evidence type="ECO:0000313" key="4">
    <source>
        <dbReference type="Proteomes" id="UP001157353"/>
    </source>
</evidence>
<name>A0ABQ6DYQ0_9GAMM</name>
<comment type="caution">
    <text evidence="3">The sequence shown here is derived from an EMBL/GenBank/DDBJ whole genome shotgun (WGS) entry which is preliminary data.</text>
</comment>
<dbReference type="PANTHER" id="PTHR42942">
    <property type="entry name" value="6-O-METHYLGUANINE DNA METHYLTRANSFERASE"/>
    <property type="match status" value="1"/>
</dbReference>
<dbReference type="Proteomes" id="UP001157353">
    <property type="component" value="Unassembled WGS sequence"/>
</dbReference>
<organism evidence="3 4">
    <name type="scientific">Psychromonas marina</name>
    <dbReference type="NCBI Taxonomy" id="88364"/>
    <lineage>
        <taxon>Bacteria</taxon>
        <taxon>Pseudomonadati</taxon>
        <taxon>Pseudomonadota</taxon>
        <taxon>Gammaproteobacteria</taxon>
        <taxon>Alteromonadales</taxon>
        <taxon>Psychromonadaceae</taxon>
        <taxon>Psychromonas</taxon>
    </lineage>
</organism>
<dbReference type="EMBL" id="BSPQ01000002">
    <property type="protein sequence ID" value="GLS90273.1"/>
    <property type="molecule type" value="Genomic_DNA"/>
</dbReference>
<dbReference type="SUPFAM" id="SSF46767">
    <property type="entry name" value="Methylated DNA-protein cysteine methyltransferase, C-terminal domain"/>
    <property type="match status" value="1"/>
</dbReference>
<dbReference type="NCBIfam" id="TIGR00589">
    <property type="entry name" value="ogt"/>
    <property type="match status" value="1"/>
</dbReference>
<keyword evidence="3" id="KW-0808">Transferase</keyword>
<proteinExistence type="predicted"/>
<keyword evidence="1" id="KW-0227">DNA damage</keyword>
<dbReference type="PANTHER" id="PTHR42942:SF1">
    <property type="entry name" value="ALKYLTRANSFERASE-LIKE PROTEIN 1"/>
    <property type="match status" value="1"/>
</dbReference>
<dbReference type="RefSeq" id="WP_284203390.1">
    <property type="nucleotide sequence ID" value="NZ_BSPQ01000002.1"/>
</dbReference>
<keyword evidence="3" id="KW-0489">Methyltransferase</keyword>
<dbReference type="GO" id="GO:0008168">
    <property type="term" value="F:methyltransferase activity"/>
    <property type="evidence" value="ECO:0007669"/>
    <property type="project" value="UniProtKB-KW"/>
</dbReference>
<keyword evidence="4" id="KW-1185">Reference proteome</keyword>
<feature type="domain" description="Methylated-DNA-[protein]-cysteine S-methyltransferase DNA binding" evidence="2">
    <location>
        <begin position="3"/>
        <end position="83"/>
    </location>
</feature>